<evidence type="ECO:0000313" key="1">
    <source>
        <dbReference type="EMBL" id="GMQ62257.1"/>
    </source>
</evidence>
<name>A0ACB5UHZ8_9FIRM</name>
<organism evidence="1 2">
    <name type="scientific">Vallitalea maricola</name>
    <dbReference type="NCBI Taxonomy" id="3074433"/>
    <lineage>
        <taxon>Bacteria</taxon>
        <taxon>Bacillati</taxon>
        <taxon>Bacillota</taxon>
        <taxon>Clostridia</taxon>
        <taxon>Lachnospirales</taxon>
        <taxon>Vallitaleaceae</taxon>
        <taxon>Vallitalea</taxon>
    </lineage>
</organism>
<dbReference type="EMBL" id="BTPU01000023">
    <property type="protein sequence ID" value="GMQ62257.1"/>
    <property type="molecule type" value="Genomic_DNA"/>
</dbReference>
<dbReference type="Proteomes" id="UP001374599">
    <property type="component" value="Unassembled WGS sequence"/>
</dbReference>
<protein>
    <submittedName>
        <fullName evidence="1">ABC transporter permease</fullName>
    </submittedName>
</protein>
<sequence length="307" mass="32351">MDTILDMIFSTDFAFSMIRVTTPILLATLGALISDRAGIVNIGLEGIMIMAALSGVLFSTLSQSALIGFMGAVLIGILISAIMAYFVLKFKTHIILGGIAINLFASGGSVFILYLVTGDKGTSVSLASKVMPNISIPILRDIPIIGDILSGHNVITYLAILSVIIVYLMLNKTSLGMKIRAVGENFHAAESVGINVNKIQFLALCLSGLFTGMGGAFLSMGYVSWFSRNMSAGRGWIALAAEAMGRGTTIGSTLTSLLFGFADAFANSLQVLNIPAELVSTIPYVFTVVGLCIYAIIATKNKGNRGV</sequence>
<keyword evidence="2" id="KW-1185">Reference proteome</keyword>
<evidence type="ECO:0000313" key="2">
    <source>
        <dbReference type="Proteomes" id="UP001374599"/>
    </source>
</evidence>
<gene>
    <name evidence="1" type="ORF">AN2V17_14890</name>
</gene>
<comment type="caution">
    <text evidence="1">The sequence shown here is derived from an EMBL/GenBank/DDBJ whole genome shotgun (WGS) entry which is preliminary data.</text>
</comment>
<proteinExistence type="predicted"/>
<reference evidence="1" key="1">
    <citation type="submission" date="2023-09" db="EMBL/GenBank/DDBJ databases">
        <title>Vallitalea sediminicola and Vallitalea maricola sp. nov., anaerobic bacteria isolated from marine sediment.</title>
        <authorList>
            <person name="Hirano S."/>
            <person name="Maeda A."/>
            <person name="Terahara T."/>
            <person name="Mori K."/>
            <person name="Hamada M."/>
            <person name="Matsumoto R."/>
            <person name="Kobayashi T."/>
        </authorList>
    </citation>
    <scope>NUCLEOTIDE SEQUENCE</scope>
    <source>
        <strain evidence="1">AN17-2</strain>
    </source>
</reference>
<accession>A0ACB5UHZ8</accession>